<dbReference type="Gene3D" id="2.60.40.290">
    <property type="match status" value="1"/>
</dbReference>
<reference evidence="3" key="1">
    <citation type="submission" date="2022-12" db="EMBL/GenBank/DDBJ databases">
        <title>New Phytohabitans aurantiacus sp. RD004123 nov., an actinomycete isolated from soil.</title>
        <authorList>
            <person name="Triningsih D.W."/>
            <person name="Harunari E."/>
            <person name="Igarashi Y."/>
        </authorList>
    </citation>
    <scope>NUCLEOTIDE SEQUENCE</scope>
    <source>
        <strain evidence="3">RD004123</strain>
    </source>
</reference>
<keyword evidence="1" id="KW-0732">Signal</keyword>
<organism evidence="3 4">
    <name type="scientific">Phytohabitans aurantiacus</name>
    <dbReference type="NCBI Taxonomy" id="3016789"/>
    <lineage>
        <taxon>Bacteria</taxon>
        <taxon>Bacillati</taxon>
        <taxon>Actinomycetota</taxon>
        <taxon>Actinomycetes</taxon>
        <taxon>Micromonosporales</taxon>
        <taxon>Micromonosporaceae</taxon>
    </lineage>
</organism>
<dbReference type="SMART" id="SM00637">
    <property type="entry name" value="CBD_II"/>
    <property type="match status" value="1"/>
</dbReference>
<dbReference type="SUPFAM" id="SSF49384">
    <property type="entry name" value="Carbohydrate-binding domain"/>
    <property type="match status" value="1"/>
</dbReference>
<evidence type="ECO:0000313" key="4">
    <source>
        <dbReference type="Proteomes" id="UP001144280"/>
    </source>
</evidence>
<accession>A0ABQ5QXJ3</accession>
<keyword evidence="4" id="KW-1185">Reference proteome</keyword>
<feature type="signal peptide" evidence="1">
    <location>
        <begin position="1"/>
        <end position="40"/>
    </location>
</feature>
<dbReference type="PROSITE" id="PS51173">
    <property type="entry name" value="CBM2"/>
    <property type="match status" value="1"/>
</dbReference>
<proteinExistence type="predicted"/>
<sequence>MPPDGGTAREVHMRARILASLLTALGMAAAAAVSAAPAQAAPTCYVSYRLVGSWPAAGTNPAGFHGEFILTTDPGVKTKGWRVEVHFRAGVELNSNWNSVVVLDAAPVYVFGNASWNFEIQPGGTTKFGMFGKKTANNISNHPYSAVCAPLF</sequence>
<feature type="chain" id="PRO_5045556120" description="CBM2 domain-containing protein" evidence="1">
    <location>
        <begin position="41"/>
        <end position="152"/>
    </location>
</feature>
<dbReference type="InterPro" id="IPR008965">
    <property type="entry name" value="CBM2/CBM3_carb-bd_dom_sf"/>
</dbReference>
<dbReference type="EMBL" id="BSDI01000021">
    <property type="protein sequence ID" value="GLH99159.1"/>
    <property type="molecule type" value="Genomic_DNA"/>
</dbReference>
<evidence type="ECO:0000259" key="2">
    <source>
        <dbReference type="PROSITE" id="PS51173"/>
    </source>
</evidence>
<protein>
    <recommendedName>
        <fullName evidence="2">CBM2 domain-containing protein</fullName>
    </recommendedName>
</protein>
<dbReference type="Proteomes" id="UP001144280">
    <property type="component" value="Unassembled WGS sequence"/>
</dbReference>
<feature type="domain" description="CBM2" evidence="2">
    <location>
        <begin position="37"/>
        <end position="151"/>
    </location>
</feature>
<comment type="caution">
    <text evidence="3">The sequence shown here is derived from an EMBL/GenBank/DDBJ whole genome shotgun (WGS) entry which is preliminary data.</text>
</comment>
<dbReference type="InterPro" id="IPR001919">
    <property type="entry name" value="CBD2"/>
</dbReference>
<evidence type="ECO:0000256" key="1">
    <source>
        <dbReference type="SAM" id="SignalP"/>
    </source>
</evidence>
<evidence type="ECO:0000313" key="3">
    <source>
        <dbReference type="EMBL" id="GLH99159.1"/>
    </source>
</evidence>
<gene>
    <name evidence="3" type="ORF">Pa4123_44340</name>
</gene>
<dbReference type="Pfam" id="PF00553">
    <property type="entry name" value="CBM_2"/>
    <property type="match status" value="1"/>
</dbReference>
<name>A0ABQ5QXJ3_9ACTN</name>
<dbReference type="InterPro" id="IPR012291">
    <property type="entry name" value="CBM2_carb-bd_dom_sf"/>
</dbReference>